<dbReference type="RefSeq" id="WP_211316970.1">
    <property type="nucleotide sequence ID" value="NZ_QNRT01000002.1"/>
</dbReference>
<dbReference type="PROSITE" id="PS51257">
    <property type="entry name" value="PROKAR_LIPOPROTEIN"/>
    <property type="match status" value="1"/>
</dbReference>
<dbReference type="AlphaFoldDB" id="A0A395JLZ7"/>
<proteinExistence type="predicted"/>
<dbReference type="Pfam" id="PF03923">
    <property type="entry name" value="Lipoprotein_16"/>
    <property type="match status" value="1"/>
</dbReference>
<keyword evidence="1" id="KW-0449">Lipoprotein</keyword>
<name>A0A395JLZ7_9GAMM</name>
<accession>A0A395JLZ7</accession>
<evidence type="ECO:0000313" key="1">
    <source>
        <dbReference type="EMBL" id="RBP51731.1"/>
    </source>
</evidence>
<gene>
    <name evidence="1" type="ORF">DFR28_1021164</name>
</gene>
<evidence type="ECO:0000313" key="2">
    <source>
        <dbReference type="Proteomes" id="UP000253083"/>
    </source>
</evidence>
<reference evidence="1 2" key="1">
    <citation type="submission" date="2018-06" db="EMBL/GenBank/DDBJ databases">
        <title>Genomic Encyclopedia of Type Strains, Phase IV (KMG-IV): sequencing the most valuable type-strain genomes for metagenomic binning, comparative biology and taxonomic classification.</title>
        <authorList>
            <person name="Goeker M."/>
        </authorList>
    </citation>
    <scope>NUCLEOTIDE SEQUENCE [LARGE SCALE GENOMIC DNA]</scope>
    <source>
        <strain evidence="1 2">DSM 24032</strain>
    </source>
</reference>
<dbReference type="Proteomes" id="UP000253083">
    <property type="component" value="Unassembled WGS sequence"/>
</dbReference>
<sequence>MKKIQIVCLLAIFTLTGCVTGTRNIDLDIPQYSNEKNVTGAIYISEIHDKRAFEQKPRAPSTPSVKGDLSATSQDKLSTLIGRQRNGYGAAMGDVALPEGQTVQDKVRELLTIGFESRGYNVVDDENAPNHVTVDIAKFWAWFSPGMWSVSFESDLQTQIEFDSSSENVTVDVTGYGINKGQVASDANWKLAYERAYLNFLENLDKLLDEKGL</sequence>
<dbReference type="EMBL" id="QNRT01000002">
    <property type="protein sequence ID" value="RBP51731.1"/>
    <property type="molecule type" value="Genomic_DNA"/>
</dbReference>
<dbReference type="InterPro" id="IPR005619">
    <property type="entry name" value="Uncharacterised_YajG"/>
</dbReference>
<organism evidence="1 2">
    <name type="scientific">Arenicella xantha</name>
    <dbReference type="NCBI Taxonomy" id="644221"/>
    <lineage>
        <taxon>Bacteria</taxon>
        <taxon>Pseudomonadati</taxon>
        <taxon>Pseudomonadota</taxon>
        <taxon>Gammaproteobacteria</taxon>
        <taxon>Arenicellales</taxon>
        <taxon>Arenicellaceae</taxon>
        <taxon>Arenicella</taxon>
    </lineage>
</organism>
<comment type="caution">
    <text evidence="1">The sequence shown here is derived from an EMBL/GenBank/DDBJ whole genome shotgun (WGS) entry which is preliminary data.</text>
</comment>
<protein>
    <submittedName>
        <fullName evidence="1">YajG family uncharacterized lipoprotein</fullName>
    </submittedName>
</protein>
<keyword evidence="2" id="KW-1185">Reference proteome</keyword>
<dbReference type="InParanoid" id="A0A395JLZ7"/>